<evidence type="ECO:0000313" key="3">
    <source>
        <dbReference type="Proteomes" id="UP000800039"/>
    </source>
</evidence>
<feature type="region of interest" description="Disordered" evidence="1">
    <location>
        <begin position="135"/>
        <end position="166"/>
    </location>
</feature>
<evidence type="ECO:0000256" key="1">
    <source>
        <dbReference type="SAM" id="MobiDB-lite"/>
    </source>
</evidence>
<gene>
    <name evidence="2" type="ORF">K460DRAFT_428560</name>
</gene>
<evidence type="ECO:0000313" key="2">
    <source>
        <dbReference type="EMBL" id="KAF1849124.1"/>
    </source>
</evidence>
<name>A0A9P4LCF9_9PLEO</name>
<comment type="caution">
    <text evidence="2">The sequence shown here is derived from an EMBL/GenBank/DDBJ whole genome shotgun (WGS) entry which is preliminary data.</text>
</comment>
<organism evidence="2 3">
    <name type="scientific">Cucurbitaria berberidis CBS 394.84</name>
    <dbReference type="NCBI Taxonomy" id="1168544"/>
    <lineage>
        <taxon>Eukaryota</taxon>
        <taxon>Fungi</taxon>
        <taxon>Dikarya</taxon>
        <taxon>Ascomycota</taxon>
        <taxon>Pezizomycotina</taxon>
        <taxon>Dothideomycetes</taxon>
        <taxon>Pleosporomycetidae</taxon>
        <taxon>Pleosporales</taxon>
        <taxon>Pleosporineae</taxon>
        <taxon>Cucurbitariaceae</taxon>
        <taxon>Cucurbitaria</taxon>
    </lineage>
</organism>
<proteinExistence type="predicted"/>
<dbReference type="EMBL" id="ML976615">
    <property type="protein sequence ID" value="KAF1849124.1"/>
    <property type="molecule type" value="Genomic_DNA"/>
</dbReference>
<dbReference type="GeneID" id="63855548"/>
<dbReference type="Proteomes" id="UP000800039">
    <property type="component" value="Unassembled WGS sequence"/>
</dbReference>
<keyword evidence="3" id="KW-1185">Reference proteome</keyword>
<dbReference type="RefSeq" id="XP_040791687.1">
    <property type="nucleotide sequence ID" value="XM_040938294.1"/>
</dbReference>
<protein>
    <submittedName>
        <fullName evidence="2">Uncharacterized protein</fullName>
    </submittedName>
</protein>
<accession>A0A9P4LCF9</accession>
<feature type="compositionally biased region" description="Basic and acidic residues" evidence="1">
    <location>
        <begin position="9"/>
        <end position="24"/>
    </location>
</feature>
<feature type="region of interest" description="Disordered" evidence="1">
    <location>
        <begin position="1"/>
        <end position="24"/>
    </location>
</feature>
<reference evidence="2" key="1">
    <citation type="submission" date="2020-01" db="EMBL/GenBank/DDBJ databases">
        <authorList>
            <consortium name="DOE Joint Genome Institute"/>
            <person name="Haridas S."/>
            <person name="Albert R."/>
            <person name="Binder M."/>
            <person name="Bloem J."/>
            <person name="Labutti K."/>
            <person name="Salamov A."/>
            <person name="Andreopoulos B."/>
            <person name="Baker S.E."/>
            <person name="Barry K."/>
            <person name="Bills G."/>
            <person name="Bluhm B.H."/>
            <person name="Cannon C."/>
            <person name="Castanera R."/>
            <person name="Culley D.E."/>
            <person name="Daum C."/>
            <person name="Ezra D."/>
            <person name="Gonzalez J.B."/>
            <person name="Henrissat B."/>
            <person name="Kuo A."/>
            <person name="Liang C."/>
            <person name="Lipzen A."/>
            <person name="Lutzoni F."/>
            <person name="Magnuson J."/>
            <person name="Mondo S."/>
            <person name="Nolan M."/>
            <person name="Ohm R."/>
            <person name="Pangilinan J."/>
            <person name="Park H.-J."/>
            <person name="Ramirez L."/>
            <person name="Alfaro M."/>
            <person name="Sun H."/>
            <person name="Tritt A."/>
            <person name="Yoshinaga Y."/>
            <person name="Zwiers L.-H."/>
            <person name="Turgeon B.G."/>
            <person name="Goodwin S.B."/>
            <person name="Spatafora J.W."/>
            <person name="Crous P.W."/>
            <person name="Grigoriev I.V."/>
        </authorList>
    </citation>
    <scope>NUCLEOTIDE SEQUENCE</scope>
    <source>
        <strain evidence="2">CBS 394.84</strain>
    </source>
</reference>
<sequence length="185" mass="20395">MAMLSGPHGSREENNTEENTHRRCHERGSNHVATMFLVFSTLPGCKLNIALFAVNVGLWLGSQDACDGLRERLWSACSVRRAGGWLVTVNRVVGKDIIIGGCGLSWSSRNAHSSVLGRFLDSECWAHVENMQGDERERVPSSKPPQRCAKLITRGEPPANREPLTTSNGYLHCPRYPQSYGSTAC</sequence>
<dbReference type="AlphaFoldDB" id="A0A9P4LCF9"/>